<feature type="domain" description="UspA" evidence="2">
    <location>
        <begin position="153"/>
        <end position="287"/>
    </location>
</feature>
<dbReference type="AlphaFoldDB" id="A0A516X667"/>
<dbReference type="PANTHER" id="PTHR46268:SF6">
    <property type="entry name" value="UNIVERSAL STRESS PROTEIN UP12"/>
    <property type="match status" value="1"/>
</dbReference>
<sequence>MRTFGPVIVGTDGSDHAESAVRWAADFARLHRVPLHIVVVIPTPIGVGFTGRLLSRVVDSLDRPAQEIADSAVAQAHESAAGLEVDTEVTSGPVGKTMLEYAQKAGTIVVGESGRGSVARGLLGSLSSLLVRLATCQVVVVRAMDGDVYRDSRPVVVGVDGSENGATAVEAAFIEASLRQVPLVAVHSWSDVPLSIFSAADVTSWYDETSIAQAVLGERLAGFGADYPDVEVQRVVVQDSPQEVLIQWGEIAQLLILGARGRGGVPGLQLGATAARVLRNATCPVLIGRRRDEA</sequence>
<dbReference type="Gene3D" id="3.40.50.620">
    <property type="entry name" value="HUPs"/>
    <property type="match status" value="2"/>
</dbReference>
<feature type="domain" description="UspA" evidence="2">
    <location>
        <begin position="4"/>
        <end position="142"/>
    </location>
</feature>
<comment type="similarity">
    <text evidence="1">Belongs to the universal stress protein A family.</text>
</comment>
<dbReference type="OrthoDB" id="3174546at2"/>
<reference evidence="3 4" key="1">
    <citation type="submission" date="2019-07" db="EMBL/GenBank/DDBJ databases">
        <title>Tomitella cavernea sp. nov., an actinomycete isolated from soil.</title>
        <authorList>
            <person name="Cheng J."/>
        </authorList>
    </citation>
    <scope>NUCLEOTIDE SEQUENCE [LARGE SCALE GENOMIC DNA]</scope>
    <source>
        <strain evidence="3 4">HY188</strain>
    </source>
</reference>
<evidence type="ECO:0000313" key="4">
    <source>
        <dbReference type="Proteomes" id="UP000317344"/>
    </source>
</evidence>
<dbReference type="PRINTS" id="PR01438">
    <property type="entry name" value="UNVRSLSTRESS"/>
</dbReference>
<evidence type="ECO:0000256" key="1">
    <source>
        <dbReference type="ARBA" id="ARBA00008791"/>
    </source>
</evidence>
<dbReference type="InterPro" id="IPR006015">
    <property type="entry name" value="Universal_stress_UspA"/>
</dbReference>
<dbReference type="InterPro" id="IPR006016">
    <property type="entry name" value="UspA"/>
</dbReference>
<dbReference type="InterPro" id="IPR014729">
    <property type="entry name" value="Rossmann-like_a/b/a_fold"/>
</dbReference>
<dbReference type="Pfam" id="PF00582">
    <property type="entry name" value="Usp"/>
    <property type="match status" value="2"/>
</dbReference>
<dbReference type="KEGG" id="toy:FO059_16145"/>
<dbReference type="EMBL" id="CP041765">
    <property type="protein sequence ID" value="QDQ98572.1"/>
    <property type="molecule type" value="Genomic_DNA"/>
</dbReference>
<accession>A0A516X667</accession>
<gene>
    <name evidence="3" type="ORF">FO059_16145</name>
</gene>
<dbReference type="SUPFAM" id="SSF52402">
    <property type="entry name" value="Adenine nucleotide alpha hydrolases-like"/>
    <property type="match status" value="2"/>
</dbReference>
<evidence type="ECO:0000313" key="3">
    <source>
        <dbReference type="EMBL" id="QDQ98572.1"/>
    </source>
</evidence>
<name>A0A516X667_9ACTN</name>
<protein>
    <submittedName>
        <fullName evidence="3">Universal stress protein</fullName>
    </submittedName>
</protein>
<dbReference type="PANTHER" id="PTHR46268">
    <property type="entry name" value="STRESS RESPONSE PROTEIN NHAX"/>
    <property type="match status" value="1"/>
</dbReference>
<dbReference type="Proteomes" id="UP000317344">
    <property type="component" value="Chromosome"/>
</dbReference>
<reference evidence="3 4" key="2">
    <citation type="submission" date="2019-07" db="EMBL/GenBank/DDBJ databases">
        <authorList>
            <person name="Huang Y."/>
        </authorList>
    </citation>
    <scope>NUCLEOTIDE SEQUENCE [LARGE SCALE GENOMIC DNA]</scope>
    <source>
        <strain evidence="3 4">HY188</strain>
    </source>
</reference>
<evidence type="ECO:0000259" key="2">
    <source>
        <dbReference type="Pfam" id="PF00582"/>
    </source>
</evidence>
<dbReference type="RefSeq" id="WP_143909977.1">
    <property type="nucleotide sequence ID" value="NZ_CP041765.1"/>
</dbReference>
<proteinExistence type="inferred from homology"/>
<keyword evidence="4" id="KW-1185">Reference proteome</keyword>
<organism evidence="3 4">
    <name type="scientific">Tomitella fengzijianii</name>
    <dbReference type="NCBI Taxonomy" id="2597660"/>
    <lineage>
        <taxon>Bacteria</taxon>
        <taxon>Bacillati</taxon>
        <taxon>Actinomycetota</taxon>
        <taxon>Actinomycetes</taxon>
        <taxon>Mycobacteriales</taxon>
        <taxon>Tomitella</taxon>
    </lineage>
</organism>